<evidence type="ECO:0008006" key="5">
    <source>
        <dbReference type="Google" id="ProtNLM"/>
    </source>
</evidence>
<sequence>MKTLITLAAVVALTAGAAGAAFAGTPQDRYNRSGSGAATGNDPERISNRDGYTPDANRAGDKFDPYTQGARQGTGSALVDDNAKATKKTKPQKKPMAKPMSDAGTKSQ</sequence>
<keyword evidence="2" id="KW-0732">Signal</keyword>
<feature type="region of interest" description="Disordered" evidence="1">
    <location>
        <begin position="21"/>
        <end position="108"/>
    </location>
</feature>
<evidence type="ECO:0000313" key="3">
    <source>
        <dbReference type="EMBL" id="CAG9164026.1"/>
    </source>
</evidence>
<evidence type="ECO:0000256" key="2">
    <source>
        <dbReference type="SAM" id="SignalP"/>
    </source>
</evidence>
<protein>
    <recommendedName>
        <fullName evidence="5">Amino acid ABC transporter permease</fullName>
    </recommendedName>
</protein>
<feature type="chain" id="PRO_5047042006" description="Amino acid ABC transporter permease" evidence="2">
    <location>
        <begin position="24"/>
        <end position="108"/>
    </location>
</feature>
<reference evidence="3 4" key="1">
    <citation type="submission" date="2021-08" db="EMBL/GenBank/DDBJ databases">
        <authorList>
            <person name="Peeters C."/>
        </authorList>
    </citation>
    <scope>NUCLEOTIDE SEQUENCE [LARGE SCALE GENOMIC DNA]</scope>
    <source>
        <strain evidence="3 4">LMG 32289</strain>
    </source>
</reference>
<gene>
    <name evidence="3" type="ORF">LMG32289_00360</name>
</gene>
<accession>A0ABN7XSS0</accession>
<proteinExistence type="predicted"/>
<evidence type="ECO:0000256" key="1">
    <source>
        <dbReference type="SAM" id="MobiDB-lite"/>
    </source>
</evidence>
<evidence type="ECO:0000313" key="4">
    <source>
        <dbReference type="Proteomes" id="UP000706525"/>
    </source>
</evidence>
<comment type="caution">
    <text evidence="3">The sequence shown here is derived from an EMBL/GenBank/DDBJ whole genome shotgun (WGS) entry which is preliminary data.</text>
</comment>
<keyword evidence="4" id="KW-1185">Reference proteome</keyword>
<name>A0ABN7XSS0_9BURK</name>
<feature type="compositionally biased region" description="Basic residues" evidence="1">
    <location>
        <begin position="85"/>
        <end position="96"/>
    </location>
</feature>
<dbReference type="EMBL" id="CAJZAG010000001">
    <property type="protein sequence ID" value="CAG9164026.1"/>
    <property type="molecule type" value="Genomic_DNA"/>
</dbReference>
<dbReference type="Proteomes" id="UP000706525">
    <property type="component" value="Unassembled WGS sequence"/>
</dbReference>
<feature type="signal peptide" evidence="2">
    <location>
        <begin position="1"/>
        <end position="23"/>
    </location>
</feature>
<organism evidence="3 4">
    <name type="scientific">Cupriavidus pampae</name>
    <dbReference type="NCBI Taxonomy" id="659251"/>
    <lineage>
        <taxon>Bacteria</taxon>
        <taxon>Pseudomonadati</taxon>
        <taxon>Pseudomonadota</taxon>
        <taxon>Betaproteobacteria</taxon>
        <taxon>Burkholderiales</taxon>
        <taxon>Burkholderiaceae</taxon>
        <taxon>Cupriavidus</taxon>
    </lineage>
</organism>
<dbReference type="RefSeq" id="WP_223981094.1">
    <property type="nucleotide sequence ID" value="NZ_CAJZAG010000001.1"/>
</dbReference>